<reference evidence="2" key="1">
    <citation type="journal article" date="2015" name="Proc. Natl. Acad. Sci. U.S.A.">
        <title>Networks of energetic and metabolic interactions define dynamics in microbial communities.</title>
        <authorList>
            <person name="Embree M."/>
            <person name="Liu J.K."/>
            <person name="Al-Bassam M.M."/>
            <person name="Zengler K."/>
        </authorList>
    </citation>
    <scope>NUCLEOTIDE SEQUENCE</scope>
</reference>
<evidence type="ECO:0000259" key="1">
    <source>
        <dbReference type="Pfam" id="PF13649"/>
    </source>
</evidence>
<dbReference type="Pfam" id="PF13649">
    <property type="entry name" value="Methyltransf_25"/>
    <property type="match status" value="1"/>
</dbReference>
<dbReference type="CDD" id="cd02440">
    <property type="entry name" value="AdoMet_MTases"/>
    <property type="match status" value="1"/>
</dbReference>
<organism evidence="2">
    <name type="scientific">hydrocarbon metagenome</name>
    <dbReference type="NCBI Taxonomy" id="938273"/>
    <lineage>
        <taxon>unclassified sequences</taxon>
        <taxon>metagenomes</taxon>
        <taxon>ecological metagenomes</taxon>
    </lineage>
</organism>
<feature type="domain" description="Methyltransferase" evidence="1">
    <location>
        <begin position="43"/>
        <end position="138"/>
    </location>
</feature>
<sequence length="249" mass="28567">MLNREFYNSFAEDYNSMIPLEKQVESKTKFFERFINDETKSAADLGAGSGADSIALVKLGLNVTAFEPSTEMAKQAKQNFTNQNVKVDIHIKRIAEIDTSFHNSFDLVVSLGNTFANINNEEIEQSADKVLSLLKTGGKAIIQLLNYEKVLKEKERIVNITESKEKQFIRFYDFCGDAVYFNILSFQKDDFSNRQLITTEIFPYTKSVLEKMFAKNGVQKLEFYGDMKMNNFDETKSNDLIVILKKYLI</sequence>
<dbReference type="EMBL" id="LNQE01000690">
    <property type="protein sequence ID" value="KUG25414.1"/>
    <property type="molecule type" value="Genomic_DNA"/>
</dbReference>
<dbReference type="InterPro" id="IPR041698">
    <property type="entry name" value="Methyltransf_25"/>
</dbReference>
<dbReference type="GO" id="GO:0032259">
    <property type="term" value="P:methylation"/>
    <property type="evidence" value="ECO:0007669"/>
    <property type="project" value="UniProtKB-KW"/>
</dbReference>
<dbReference type="InterPro" id="IPR029063">
    <property type="entry name" value="SAM-dependent_MTases_sf"/>
</dbReference>
<proteinExistence type="predicted"/>
<dbReference type="EC" id="2.1.1.20" evidence="2"/>
<comment type="caution">
    <text evidence="2">The sequence shown here is derived from an EMBL/GenBank/DDBJ whole genome shotgun (WGS) entry which is preliminary data.</text>
</comment>
<keyword evidence="2" id="KW-0489">Methyltransferase</keyword>
<dbReference type="Gene3D" id="2.20.25.110">
    <property type="entry name" value="S-adenosyl-L-methionine-dependent methyltransferases"/>
    <property type="match status" value="1"/>
</dbReference>
<dbReference type="SUPFAM" id="SSF53335">
    <property type="entry name" value="S-adenosyl-L-methionine-dependent methyltransferases"/>
    <property type="match status" value="1"/>
</dbReference>
<gene>
    <name evidence="2" type="ORF">ASZ90_004759</name>
</gene>
<dbReference type="Gene3D" id="3.40.50.150">
    <property type="entry name" value="Vaccinia Virus protein VP39"/>
    <property type="match status" value="1"/>
</dbReference>
<dbReference type="GO" id="GO:0017174">
    <property type="term" value="F:glycine N-methyltransferase activity"/>
    <property type="evidence" value="ECO:0007669"/>
    <property type="project" value="UniProtKB-EC"/>
</dbReference>
<evidence type="ECO:0000313" key="2">
    <source>
        <dbReference type="EMBL" id="KUG25414.1"/>
    </source>
</evidence>
<dbReference type="AlphaFoldDB" id="A0A0W8FX33"/>
<accession>A0A0W8FX33</accession>
<name>A0A0W8FX33_9ZZZZ</name>
<protein>
    <submittedName>
        <fullName evidence="2">Glycine n-methyltransferase</fullName>
        <ecNumber evidence="2">2.1.1.20</ecNumber>
    </submittedName>
</protein>
<keyword evidence="2" id="KW-0808">Transferase</keyword>